<protein>
    <submittedName>
        <fullName evidence="4">DNA-binding protein</fullName>
    </submittedName>
</protein>
<evidence type="ECO:0000259" key="3">
    <source>
        <dbReference type="Pfam" id="PF18291"/>
    </source>
</evidence>
<keyword evidence="1 4" id="KW-0238">DNA-binding</keyword>
<dbReference type="Proteomes" id="UP000288079">
    <property type="component" value="Unassembled WGS sequence"/>
</dbReference>
<comment type="caution">
    <text evidence="4">The sequence shown here is derived from an EMBL/GenBank/DDBJ whole genome shotgun (WGS) entry which is preliminary data.</text>
</comment>
<dbReference type="AlphaFoldDB" id="A0A401LZ91"/>
<dbReference type="InterPro" id="IPR041607">
    <property type="entry name" value="HU-HIG"/>
</dbReference>
<organism evidence="4 5">
    <name type="scientific">Bacteroides faecalis</name>
    <dbReference type="NCBI Taxonomy" id="2447885"/>
    <lineage>
        <taxon>Bacteria</taxon>
        <taxon>Pseudomonadati</taxon>
        <taxon>Bacteroidota</taxon>
        <taxon>Bacteroidia</taxon>
        <taxon>Bacteroidales</taxon>
        <taxon>Bacteroidaceae</taxon>
        <taxon>Bacteroides</taxon>
    </lineage>
</organism>
<reference evidence="4 5" key="1">
    <citation type="submission" date="2018-10" db="EMBL/GenBank/DDBJ databases">
        <title>Draft Genome Sequence of Bacteroides sp. KCTC 15687.</title>
        <authorList>
            <person name="Yu S.Y."/>
            <person name="Kim J.S."/>
            <person name="Oh B.S."/>
            <person name="Park S.H."/>
            <person name="Kang S.W."/>
            <person name="Park J.E."/>
            <person name="Choi S.H."/>
            <person name="Han K.I."/>
            <person name="Lee K.C."/>
            <person name="Eom M.K."/>
            <person name="Suh M.K."/>
            <person name="Lee D.H."/>
            <person name="Yoon H."/>
            <person name="Kim B."/>
            <person name="Yang S.J."/>
            <person name="Lee J.S."/>
            <person name="Lee J.H."/>
        </authorList>
    </citation>
    <scope>NUCLEOTIDE SEQUENCE [LARGE SCALE GENOMIC DNA]</scope>
    <source>
        <strain evidence="4 5">KCTC 15687</strain>
    </source>
</reference>
<dbReference type="OrthoDB" id="1122369at2"/>
<dbReference type="InterPro" id="IPR005902">
    <property type="entry name" value="HU_DNA-bd_put"/>
</dbReference>
<dbReference type="Pfam" id="PF18291">
    <property type="entry name" value="HU-HIG"/>
    <property type="match status" value="1"/>
</dbReference>
<dbReference type="NCBIfam" id="TIGR01201">
    <property type="entry name" value="HU_rel"/>
    <property type="match status" value="1"/>
</dbReference>
<dbReference type="GO" id="GO:0003677">
    <property type="term" value="F:DNA binding"/>
    <property type="evidence" value="ECO:0007669"/>
    <property type="project" value="UniProtKB-KW"/>
</dbReference>
<dbReference type="InterPro" id="IPR010992">
    <property type="entry name" value="IHF-like_DNA-bd_dom_sf"/>
</dbReference>
<gene>
    <name evidence="4" type="ORF">KGMB02408_38140</name>
</gene>
<keyword evidence="5" id="KW-1185">Reference proteome</keyword>
<evidence type="ECO:0000313" key="5">
    <source>
        <dbReference type="Proteomes" id="UP000288079"/>
    </source>
</evidence>
<dbReference type="RefSeq" id="WP_125042348.1">
    <property type="nucleotide sequence ID" value="NZ_BHWB01000016.1"/>
</dbReference>
<evidence type="ECO:0000256" key="1">
    <source>
        <dbReference type="ARBA" id="ARBA00023125"/>
    </source>
</evidence>
<dbReference type="SUPFAM" id="SSF47729">
    <property type="entry name" value="IHF-like DNA-binding proteins"/>
    <property type="match status" value="1"/>
</dbReference>
<proteinExistence type="predicted"/>
<evidence type="ECO:0000313" key="4">
    <source>
        <dbReference type="EMBL" id="GCB36869.1"/>
    </source>
</evidence>
<dbReference type="EMBL" id="BHWB01000016">
    <property type="protein sequence ID" value="GCB36869.1"/>
    <property type="molecule type" value="Genomic_DNA"/>
</dbReference>
<name>A0A401LZ91_9BACE</name>
<feature type="domain" description="HU" evidence="3">
    <location>
        <begin position="1"/>
        <end position="125"/>
    </location>
</feature>
<feature type="region of interest" description="Disordered" evidence="2">
    <location>
        <begin position="129"/>
        <end position="157"/>
    </location>
</feature>
<sequence length="157" mass="17397">MSLKYVIKKRTFGFDKTKTEKYVAQNVITNTVDFKTLCDEITKIGLVPSGAVKFVLDALIDTLNMNLNKGISVQLGDFGCFRPGMNCDSQDTAKEVDSDTIRRVRIVFTPGYKFKDMLNKVSIQKLVTSNDGTLIPEEPDPMPNPGDDNGESPDPTL</sequence>
<evidence type="ECO:0000256" key="2">
    <source>
        <dbReference type="SAM" id="MobiDB-lite"/>
    </source>
</evidence>
<accession>A0A401LZ91</accession>